<keyword evidence="2" id="KW-1185">Reference proteome</keyword>
<dbReference type="STRING" id="349521.HCH_06615"/>
<dbReference type="InterPro" id="IPR016084">
    <property type="entry name" value="Haem_Oase-like_multi-hlx"/>
</dbReference>
<dbReference type="OrthoDB" id="5177824at2"/>
<name>Q2S7X5_HAHCH</name>
<dbReference type="KEGG" id="hch:HCH_06615"/>
<dbReference type="EMBL" id="CP000155">
    <property type="protein sequence ID" value="ABC33249.1"/>
    <property type="molecule type" value="Genomic_DNA"/>
</dbReference>
<dbReference type="HOGENOM" id="CLU_1228552_0_0_6"/>
<dbReference type="Proteomes" id="UP000000238">
    <property type="component" value="Chromosome"/>
</dbReference>
<reference evidence="1 2" key="1">
    <citation type="journal article" date="2005" name="Nucleic Acids Res.">
        <title>Genomic blueprint of Hahella chejuensis, a marine microbe producing an algicidal agent.</title>
        <authorList>
            <person name="Jeong H."/>
            <person name="Yim J.H."/>
            <person name="Lee C."/>
            <person name="Choi S.-H."/>
            <person name="Park Y.K."/>
            <person name="Yoon S.H."/>
            <person name="Hur C.-G."/>
            <person name="Kang H.-Y."/>
            <person name="Kim D."/>
            <person name="Lee H.H."/>
            <person name="Park K.H."/>
            <person name="Park S.-H."/>
            <person name="Park H.-S."/>
            <person name="Lee H.K."/>
            <person name="Oh T.K."/>
            <person name="Kim J.F."/>
        </authorList>
    </citation>
    <scope>NUCLEOTIDE SEQUENCE [LARGE SCALE GENOMIC DNA]</scope>
    <source>
        <strain evidence="1 2">KCTC 2396</strain>
    </source>
</reference>
<dbReference type="Gene3D" id="1.20.910.10">
    <property type="entry name" value="Heme oxygenase-like"/>
    <property type="match status" value="1"/>
</dbReference>
<organism evidence="1 2">
    <name type="scientific">Hahella chejuensis (strain KCTC 2396)</name>
    <dbReference type="NCBI Taxonomy" id="349521"/>
    <lineage>
        <taxon>Bacteria</taxon>
        <taxon>Pseudomonadati</taxon>
        <taxon>Pseudomonadota</taxon>
        <taxon>Gammaproteobacteria</taxon>
        <taxon>Oceanospirillales</taxon>
        <taxon>Hahellaceae</taxon>
        <taxon>Hahella</taxon>
    </lineage>
</organism>
<evidence type="ECO:0000313" key="1">
    <source>
        <dbReference type="EMBL" id="ABC33249.1"/>
    </source>
</evidence>
<protein>
    <submittedName>
        <fullName evidence="1">Uncharacterized protein</fullName>
    </submittedName>
</protein>
<dbReference type="eggNOG" id="COG5424">
    <property type="taxonomic scope" value="Bacteria"/>
</dbReference>
<dbReference type="SUPFAM" id="SSF48613">
    <property type="entry name" value="Heme oxygenase-like"/>
    <property type="match status" value="1"/>
</dbReference>
<dbReference type="RefSeq" id="WP_011400301.1">
    <property type="nucleotide sequence ID" value="NC_007645.1"/>
</dbReference>
<sequence length="230" mass="26430">MSFYQRLQAETQQERNRLLSSPIIQDALRGEITLSQYVAFLTQAYHHVKHTVPLLMSCGGRLPEHYEWLREAVAEYIEEECGHQEWILNDIAVCGDDKEKVRRSRPHLTTELMVAYAYDTVMRVNPLGFFGMVHVLEGTSVTTATQAGEIIQKTLGLPNQAFSYLFSHGSLDQDHICFFEELMNKIGRHEDQQAIIHASKVFYELYGAVFRALPRNHEREALNQESHHAA</sequence>
<gene>
    <name evidence="1" type="ordered locus">HCH_06615</name>
</gene>
<accession>Q2S7X5</accession>
<proteinExistence type="predicted"/>
<dbReference type="AlphaFoldDB" id="Q2S7X5"/>
<dbReference type="Pfam" id="PF14518">
    <property type="entry name" value="Haem_oxygenas_2"/>
    <property type="match status" value="1"/>
</dbReference>
<evidence type="ECO:0000313" key="2">
    <source>
        <dbReference type="Proteomes" id="UP000000238"/>
    </source>
</evidence>